<dbReference type="InterPro" id="IPR000073">
    <property type="entry name" value="AB_hydrolase_1"/>
</dbReference>
<evidence type="ECO:0000256" key="6">
    <source>
        <dbReference type="ARBA" id="ARBA00022438"/>
    </source>
</evidence>
<dbReference type="PANTHER" id="PTHR43722:SF1">
    <property type="entry name" value="PROLINE IMINOPEPTIDASE"/>
    <property type="match status" value="1"/>
</dbReference>
<accession>A0A2X2CH52</accession>
<reference evidence="15 18" key="2">
    <citation type="submission" date="2020-10" db="EMBL/GenBank/DDBJ databases">
        <title>Genome sequences of Pseudomonas isolates.</title>
        <authorList>
            <person name="Wessels L."/>
            <person name="Reich F."/>
            <person name="Hammerl J."/>
        </authorList>
    </citation>
    <scope>NUCLEOTIDE SEQUENCE [LARGE SCALE GENOMIC DNA]</scope>
    <source>
        <strain evidence="15 18">20-MO00624-0</strain>
    </source>
</reference>
<evidence type="ECO:0000256" key="5">
    <source>
        <dbReference type="ARBA" id="ARBA00021843"/>
    </source>
</evidence>
<evidence type="ECO:0000256" key="8">
    <source>
        <dbReference type="ARBA" id="ARBA00022670"/>
    </source>
</evidence>
<dbReference type="Proteomes" id="UP000626180">
    <property type="component" value="Unassembled WGS sequence"/>
</dbReference>
<keyword evidence="6 11" id="KW-0031">Aminopeptidase</keyword>
<evidence type="ECO:0000313" key="16">
    <source>
        <dbReference type="EMBL" id="SPZ06061.1"/>
    </source>
</evidence>
<dbReference type="InterPro" id="IPR002410">
    <property type="entry name" value="Peptidase_S33"/>
</dbReference>
<feature type="domain" description="AB hydrolase-1" evidence="14">
    <location>
        <begin position="44"/>
        <end position="305"/>
    </location>
</feature>
<comment type="subcellular location">
    <subcellularLocation>
        <location evidence="2 11">Cytoplasm</location>
    </subcellularLocation>
</comment>
<dbReference type="EMBL" id="JADMCD010000003">
    <property type="protein sequence ID" value="MBF8640704.1"/>
    <property type="molecule type" value="Genomic_DNA"/>
</dbReference>
<evidence type="ECO:0000256" key="2">
    <source>
        <dbReference type="ARBA" id="ARBA00004496"/>
    </source>
</evidence>
<dbReference type="Gene3D" id="3.40.50.1820">
    <property type="entry name" value="alpha/beta hydrolase"/>
    <property type="match status" value="1"/>
</dbReference>
<dbReference type="PRINTS" id="PR00793">
    <property type="entry name" value="PROAMNOPTASE"/>
</dbReference>
<gene>
    <name evidence="16" type="primary">pip_2</name>
    <name evidence="15" type="synonym">pip</name>
    <name evidence="15" type="ORF">IRZ65_08415</name>
    <name evidence="16" type="ORF">NCTC11842_01988</name>
</gene>
<dbReference type="PANTHER" id="PTHR43722">
    <property type="entry name" value="PROLINE IMINOPEPTIDASE"/>
    <property type="match status" value="1"/>
</dbReference>
<dbReference type="EMBL" id="UAUF01000011">
    <property type="protein sequence ID" value="SPZ06061.1"/>
    <property type="molecule type" value="Genomic_DNA"/>
</dbReference>
<feature type="active site" description="Nucleophile" evidence="12">
    <location>
        <position position="118"/>
    </location>
</feature>
<dbReference type="GO" id="GO:0005737">
    <property type="term" value="C:cytoplasm"/>
    <property type="evidence" value="ECO:0007669"/>
    <property type="project" value="UniProtKB-SubCell"/>
</dbReference>
<dbReference type="InterPro" id="IPR005944">
    <property type="entry name" value="Pro_iminopeptidase"/>
</dbReference>
<organism evidence="16 17">
    <name type="scientific">Pseudomonas luteola</name>
    <dbReference type="NCBI Taxonomy" id="47886"/>
    <lineage>
        <taxon>Bacteria</taxon>
        <taxon>Pseudomonadati</taxon>
        <taxon>Pseudomonadota</taxon>
        <taxon>Gammaproteobacteria</taxon>
        <taxon>Pseudomonadales</taxon>
        <taxon>Pseudomonadaceae</taxon>
        <taxon>Pseudomonas</taxon>
    </lineage>
</organism>
<keyword evidence="8 11" id="KW-0645">Protease</keyword>
<evidence type="ECO:0000256" key="12">
    <source>
        <dbReference type="PIRSR" id="PIRSR006431-1"/>
    </source>
</evidence>
<name>A0A2X2CH52_PSELU</name>
<dbReference type="GO" id="GO:0006508">
    <property type="term" value="P:proteolysis"/>
    <property type="evidence" value="ECO:0007669"/>
    <property type="project" value="UniProtKB-KW"/>
</dbReference>
<evidence type="ECO:0000256" key="7">
    <source>
        <dbReference type="ARBA" id="ARBA00022490"/>
    </source>
</evidence>
<keyword evidence="9 11" id="KW-0378">Hydrolase</keyword>
<proteinExistence type="inferred from homology"/>
<evidence type="ECO:0000256" key="11">
    <source>
        <dbReference type="PIRNR" id="PIRNR006431"/>
    </source>
</evidence>
<evidence type="ECO:0000256" key="13">
    <source>
        <dbReference type="RuleBase" id="RU003421"/>
    </source>
</evidence>
<dbReference type="EC" id="3.4.11.5" evidence="4 11"/>
<evidence type="ECO:0000256" key="4">
    <source>
        <dbReference type="ARBA" id="ARBA00012568"/>
    </source>
</evidence>
<keyword evidence="18" id="KW-1185">Reference proteome</keyword>
<dbReference type="SUPFAM" id="SSF53474">
    <property type="entry name" value="alpha/beta-Hydrolases"/>
    <property type="match status" value="1"/>
</dbReference>
<dbReference type="Pfam" id="PF00561">
    <property type="entry name" value="Abhydrolase_1"/>
    <property type="match status" value="1"/>
</dbReference>
<evidence type="ECO:0000256" key="3">
    <source>
        <dbReference type="ARBA" id="ARBA00010088"/>
    </source>
</evidence>
<dbReference type="NCBIfam" id="TIGR01249">
    <property type="entry name" value="pro_imino_pep_1"/>
    <property type="match status" value="1"/>
</dbReference>
<dbReference type="PIRSF" id="PIRSF006431">
    <property type="entry name" value="Pept_S33"/>
    <property type="match status" value="1"/>
</dbReference>
<evidence type="ECO:0000313" key="17">
    <source>
        <dbReference type="Proteomes" id="UP000250443"/>
    </source>
</evidence>
<feature type="active site" evidence="12">
    <location>
        <position position="273"/>
    </location>
</feature>
<dbReference type="Proteomes" id="UP000250443">
    <property type="component" value="Unassembled WGS sequence"/>
</dbReference>
<evidence type="ECO:0000313" key="15">
    <source>
        <dbReference type="EMBL" id="MBF8640704.1"/>
    </source>
</evidence>
<dbReference type="RefSeq" id="WP_010798149.1">
    <property type="nucleotide sequence ID" value="NZ_CP069262.1"/>
</dbReference>
<keyword evidence="7 11" id="KW-0963">Cytoplasm</keyword>
<feature type="active site" description="Proton donor" evidence="12">
    <location>
        <position position="301"/>
    </location>
</feature>
<evidence type="ECO:0000256" key="9">
    <source>
        <dbReference type="ARBA" id="ARBA00022801"/>
    </source>
</evidence>
<dbReference type="InterPro" id="IPR029058">
    <property type="entry name" value="AB_hydrolase_fold"/>
</dbReference>
<evidence type="ECO:0000256" key="10">
    <source>
        <dbReference type="ARBA" id="ARBA00029605"/>
    </source>
</evidence>
<dbReference type="AlphaFoldDB" id="A0A2X2CH52"/>
<comment type="similarity">
    <text evidence="3 11 13">Belongs to the peptidase S33 family.</text>
</comment>
<evidence type="ECO:0000256" key="1">
    <source>
        <dbReference type="ARBA" id="ARBA00001585"/>
    </source>
</evidence>
<comment type="catalytic activity">
    <reaction evidence="1 11 13">
        <text>Release of N-terminal proline from a peptide.</text>
        <dbReference type="EC" id="3.4.11.5"/>
    </reaction>
</comment>
<evidence type="ECO:0000313" key="18">
    <source>
        <dbReference type="Proteomes" id="UP000626180"/>
    </source>
</evidence>
<sequence>MDAQCEVCYSIFPPIENPNRSGMLQVDDTHQLYWEESGNPEGLPVVYLHGGPGEGAPPSKRQFWDPDYYRIILFDQRGALRSTPLAEVKNNTTQHLIDDIETLREMLGIDKWLVCGGSWGTTLALAYGEAHPERCLGFVLRGIFLGTTDEINWFVYGMRLFFPKAHEDFVKWLPEEEQGDLLEAYCKRVTSEDRDVRQEAARYWVKYSGSCALLRHDPEGVEEQAADDTTMMGMGILDPYYFKHSMFLEDDQLLRNIDRINHLPCAIVQGGHDMIATPHAAYRLHKSWPGSVLNMVPDAGHSPMEPGTLSGLIQAFEVFKKTGDFHQP</sequence>
<evidence type="ECO:0000259" key="14">
    <source>
        <dbReference type="Pfam" id="PF00561"/>
    </source>
</evidence>
<protein>
    <recommendedName>
        <fullName evidence="5 11">Proline iminopeptidase</fullName>
        <shortName evidence="11">PIP</shortName>
        <ecNumber evidence="4 11">3.4.11.5</ecNumber>
    </recommendedName>
    <alternativeName>
        <fullName evidence="10 11">Prolyl aminopeptidase</fullName>
    </alternativeName>
</protein>
<reference evidence="16 17" key="1">
    <citation type="submission" date="2018-06" db="EMBL/GenBank/DDBJ databases">
        <authorList>
            <consortium name="Pathogen Informatics"/>
            <person name="Doyle S."/>
        </authorList>
    </citation>
    <scope>NUCLEOTIDE SEQUENCE [LARGE SCALE GENOMIC DNA]</scope>
    <source>
        <strain evidence="16 17">NCTC11842</strain>
    </source>
</reference>
<dbReference type="GO" id="GO:0004177">
    <property type="term" value="F:aminopeptidase activity"/>
    <property type="evidence" value="ECO:0007669"/>
    <property type="project" value="UniProtKB-UniRule"/>
</dbReference>